<dbReference type="PANTHER" id="PTHR35848:SF9">
    <property type="entry name" value="SLL1358 PROTEIN"/>
    <property type="match status" value="1"/>
</dbReference>
<dbReference type="OrthoDB" id="10263073at2759"/>
<dbReference type="InterPro" id="IPR051610">
    <property type="entry name" value="GPI/OXD"/>
</dbReference>
<dbReference type="InterPro" id="IPR011051">
    <property type="entry name" value="RmlC_Cupin_sf"/>
</dbReference>
<dbReference type="InterPro" id="IPR014710">
    <property type="entry name" value="RmlC-like_jellyroll"/>
</dbReference>
<dbReference type="SUPFAM" id="SSF51182">
    <property type="entry name" value="RmlC-like cupins"/>
    <property type="match status" value="1"/>
</dbReference>
<feature type="binding site" evidence="3">
    <location>
        <position position="303"/>
    </location>
    <ligand>
        <name>Mn(2+)</name>
        <dbReference type="ChEBI" id="CHEBI:29035"/>
        <label>2</label>
    </ligand>
</feature>
<gene>
    <name evidence="5" type="ORF">UREG_05548</name>
</gene>
<comment type="cofactor">
    <cofactor evidence="3">
        <name>Mn(2+)</name>
        <dbReference type="ChEBI" id="CHEBI:29035"/>
    </cofactor>
    <text evidence="3">Binds 2 manganese ions per subunit.</text>
</comment>
<reference evidence="6" key="1">
    <citation type="journal article" date="2009" name="Genome Res.">
        <title>Comparative genomic analyses of the human fungal pathogens Coccidioides and their relatives.</title>
        <authorList>
            <person name="Sharpton T.J."/>
            <person name="Stajich J.E."/>
            <person name="Rounsley S.D."/>
            <person name="Gardner M.J."/>
            <person name="Wortman J.R."/>
            <person name="Jordar V.S."/>
            <person name="Maiti R."/>
            <person name="Kodira C.D."/>
            <person name="Neafsey D.E."/>
            <person name="Zeng Q."/>
            <person name="Hung C.-Y."/>
            <person name="McMahan C."/>
            <person name="Muszewska A."/>
            <person name="Grynberg M."/>
            <person name="Mandel M.A."/>
            <person name="Kellner E.M."/>
            <person name="Barker B.M."/>
            <person name="Galgiani J.N."/>
            <person name="Orbach M.J."/>
            <person name="Kirkland T.N."/>
            <person name="Cole G.T."/>
            <person name="Henn M.R."/>
            <person name="Birren B.W."/>
            <person name="Taylor J.W."/>
        </authorList>
    </citation>
    <scope>NUCLEOTIDE SEQUENCE [LARGE SCALE GENOMIC DNA]</scope>
    <source>
        <strain evidence="6">UAMH 1704</strain>
    </source>
</reference>
<dbReference type="RefSeq" id="XP_002584859.1">
    <property type="nucleotide sequence ID" value="XM_002584813.1"/>
</dbReference>
<feature type="binding site" evidence="3">
    <location>
        <position position="117"/>
    </location>
    <ligand>
        <name>Mn(2+)</name>
        <dbReference type="ChEBI" id="CHEBI:29035"/>
        <label>1</label>
    </ligand>
</feature>
<feature type="domain" description="Cupin type-1" evidence="4">
    <location>
        <begin position="74"/>
        <end position="215"/>
    </location>
</feature>
<dbReference type="STRING" id="336963.C4JSV9"/>
<dbReference type="GeneID" id="8443455"/>
<feature type="binding site" evidence="3">
    <location>
        <position position="298"/>
    </location>
    <ligand>
        <name>Mn(2+)</name>
        <dbReference type="ChEBI" id="CHEBI:29035"/>
        <label>2</label>
    </ligand>
</feature>
<name>C4JSV9_UNCRE</name>
<dbReference type="InterPro" id="IPR017774">
    <property type="entry name" value="Bicupin_oxalate_deCO2ase/Oxase"/>
</dbReference>
<dbReference type="eggNOG" id="ENOG502RJG4">
    <property type="taxonomic scope" value="Eukaryota"/>
</dbReference>
<keyword evidence="3" id="KW-0464">Manganese</keyword>
<dbReference type="PANTHER" id="PTHR35848">
    <property type="entry name" value="OXALATE-BINDING PROTEIN"/>
    <property type="match status" value="1"/>
</dbReference>
<dbReference type="VEuPathDB" id="FungiDB:UREG_05548"/>
<dbReference type="GO" id="GO:0033609">
    <property type="term" value="P:oxalate metabolic process"/>
    <property type="evidence" value="ECO:0007669"/>
    <property type="project" value="InterPro"/>
</dbReference>
<evidence type="ECO:0000259" key="4">
    <source>
        <dbReference type="SMART" id="SM00835"/>
    </source>
</evidence>
<feature type="binding site" evidence="3">
    <location>
        <position position="342"/>
    </location>
    <ligand>
        <name>Mn(2+)</name>
        <dbReference type="ChEBI" id="CHEBI:29035"/>
        <label>2</label>
    </ligand>
</feature>
<dbReference type="KEGG" id="ure:UREG_05548"/>
<feature type="binding site" evidence="3">
    <location>
        <position position="119"/>
    </location>
    <ligand>
        <name>Mn(2+)</name>
        <dbReference type="ChEBI" id="CHEBI:29035"/>
        <label>1</label>
    </ligand>
</feature>
<evidence type="ECO:0000256" key="3">
    <source>
        <dbReference type="PIRSR" id="PIRSR617774-2"/>
    </source>
</evidence>
<dbReference type="Pfam" id="PF00190">
    <property type="entry name" value="Cupin_1"/>
    <property type="match status" value="2"/>
</dbReference>
<evidence type="ECO:0000313" key="5">
    <source>
        <dbReference type="EMBL" id="EEP80706.1"/>
    </source>
</evidence>
<dbReference type="HOGENOM" id="CLU_030515_2_1_1"/>
<feature type="binding site" evidence="3">
    <location>
        <position position="123"/>
    </location>
    <ligand>
        <name>Mn(2+)</name>
        <dbReference type="ChEBI" id="CHEBI:29035"/>
        <label>1</label>
    </ligand>
</feature>
<evidence type="ECO:0000256" key="2">
    <source>
        <dbReference type="PIRSR" id="PIRSR617774-1"/>
    </source>
</evidence>
<dbReference type="NCBIfam" id="TIGR03404">
    <property type="entry name" value="bicupin_oxalic"/>
    <property type="match status" value="1"/>
</dbReference>
<keyword evidence="1 3" id="KW-0479">Metal-binding</keyword>
<evidence type="ECO:0000256" key="1">
    <source>
        <dbReference type="ARBA" id="ARBA00022723"/>
    </source>
</evidence>
<dbReference type="Gene3D" id="2.60.120.10">
    <property type="entry name" value="Jelly Rolls"/>
    <property type="match status" value="2"/>
</dbReference>
<dbReference type="AlphaFoldDB" id="C4JSV9"/>
<dbReference type="OMA" id="WVEIYKS"/>
<dbReference type="EMBL" id="CH476617">
    <property type="protein sequence ID" value="EEP80706.1"/>
    <property type="molecule type" value="Genomic_DNA"/>
</dbReference>
<proteinExistence type="predicted"/>
<dbReference type="GO" id="GO:0046872">
    <property type="term" value="F:metal ion binding"/>
    <property type="evidence" value="ECO:0007669"/>
    <property type="project" value="UniProtKB-KW"/>
</dbReference>
<dbReference type="InParanoid" id="C4JSV9"/>
<sequence>MKYVSALITAYSALASAGSVLPGKFAKGIPKGEDGRGAVLSGGTNHELDLQNPHTLGASTDTDSGLVPNIKWSFSLSRMKIFHGGWVREQAITDLPTSHDIAGAQVHMEKGAIRQMHWHRVAEWGYVYAGRILVSAVNENGQFELSYLDVGDIYYFPKGTAHSLQGLEDENEVLLCFDDGDFQRVGTTFQINDWITHTPKSVLAKNFNMPASTFDTSFKPEPAIVNSTISTRNVTSPYGQLTGNSSFVFYQRQQPPVEVPGRGGTMQIVDSRNFPISKTMASNIITLKPGGLRELHWHPAGEEWVYFHRGHGRATVYIGAGNTRTFDFEAGDTGVFPDNCGHYVENVSETEDLLYVEIFKADRIADISLAQWLALTPADIAAAAINVPIETIEQMKKEKPLIVGPDNVPS</sequence>
<dbReference type="CDD" id="cd20305">
    <property type="entry name" value="cupin_OxDC_C"/>
    <property type="match status" value="1"/>
</dbReference>
<feature type="domain" description="Cupin type-1" evidence="4">
    <location>
        <begin position="247"/>
        <end position="393"/>
    </location>
</feature>
<feature type="binding site" evidence="3">
    <location>
        <position position="296"/>
    </location>
    <ligand>
        <name>Mn(2+)</name>
        <dbReference type="ChEBI" id="CHEBI:29035"/>
        <label>2</label>
    </ligand>
</feature>
<dbReference type="InterPro" id="IPR006045">
    <property type="entry name" value="Cupin_1"/>
</dbReference>
<protein>
    <recommendedName>
        <fullName evidence="4">Cupin type-1 domain-containing protein</fullName>
    </recommendedName>
</protein>
<organism evidence="5 6">
    <name type="scientific">Uncinocarpus reesii (strain UAMH 1704)</name>
    <dbReference type="NCBI Taxonomy" id="336963"/>
    <lineage>
        <taxon>Eukaryota</taxon>
        <taxon>Fungi</taxon>
        <taxon>Dikarya</taxon>
        <taxon>Ascomycota</taxon>
        <taxon>Pezizomycotina</taxon>
        <taxon>Eurotiomycetes</taxon>
        <taxon>Eurotiomycetidae</taxon>
        <taxon>Onygenales</taxon>
        <taxon>Onygenaceae</taxon>
        <taxon>Uncinocarpus</taxon>
    </lineage>
</organism>
<dbReference type="Proteomes" id="UP000002058">
    <property type="component" value="Unassembled WGS sequence"/>
</dbReference>
<feature type="binding site" evidence="3">
    <location>
        <position position="162"/>
    </location>
    <ligand>
        <name>Mn(2+)</name>
        <dbReference type="ChEBI" id="CHEBI:29035"/>
        <label>1</label>
    </ligand>
</feature>
<dbReference type="SMART" id="SM00835">
    <property type="entry name" value="Cupin_1"/>
    <property type="match status" value="2"/>
</dbReference>
<feature type="active site" description="Proton donor" evidence="2">
    <location>
        <position position="357"/>
    </location>
</feature>
<accession>C4JSV9</accession>
<keyword evidence="6" id="KW-1185">Reference proteome</keyword>
<evidence type="ECO:0000313" key="6">
    <source>
        <dbReference type="Proteomes" id="UP000002058"/>
    </source>
</evidence>